<accession>A0AAN7CN42</accession>
<dbReference type="EMBL" id="MU857727">
    <property type="protein sequence ID" value="KAK4244706.1"/>
    <property type="molecule type" value="Genomic_DNA"/>
</dbReference>
<dbReference type="Proteomes" id="UP001303647">
    <property type="component" value="Unassembled WGS sequence"/>
</dbReference>
<keyword evidence="2" id="KW-1185">Reference proteome</keyword>
<comment type="caution">
    <text evidence="1">The sequence shown here is derived from an EMBL/GenBank/DDBJ whole genome shotgun (WGS) entry which is preliminary data.</text>
</comment>
<reference evidence="1" key="2">
    <citation type="submission" date="2023-05" db="EMBL/GenBank/DDBJ databases">
        <authorList>
            <consortium name="Lawrence Berkeley National Laboratory"/>
            <person name="Steindorff A."/>
            <person name="Hensen N."/>
            <person name="Bonometti L."/>
            <person name="Westerberg I."/>
            <person name="Brannstrom I.O."/>
            <person name="Guillou S."/>
            <person name="Cros-Aarteil S."/>
            <person name="Calhoun S."/>
            <person name="Haridas S."/>
            <person name="Kuo A."/>
            <person name="Mondo S."/>
            <person name="Pangilinan J."/>
            <person name="Riley R."/>
            <person name="Labutti K."/>
            <person name="Andreopoulos B."/>
            <person name="Lipzen A."/>
            <person name="Chen C."/>
            <person name="Yanf M."/>
            <person name="Daum C."/>
            <person name="Ng V."/>
            <person name="Clum A."/>
            <person name="Ohm R."/>
            <person name="Martin F."/>
            <person name="Silar P."/>
            <person name="Natvig D."/>
            <person name="Lalanne C."/>
            <person name="Gautier V."/>
            <person name="Ament-Velasquez S.L."/>
            <person name="Kruys A."/>
            <person name="Hutchinson M.I."/>
            <person name="Powell A.J."/>
            <person name="Barry K."/>
            <person name="Miller A.N."/>
            <person name="Grigoriev I.V."/>
            <person name="Debuchy R."/>
            <person name="Gladieux P."/>
            <person name="Thoren M.H."/>
            <person name="Johannesson H."/>
        </authorList>
    </citation>
    <scope>NUCLEOTIDE SEQUENCE</scope>
    <source>
        <strain evidence="1">CBS 359.72</strain>
    </source>
</reference>
<name>A0AAN7CN42_9PEZI</name>
<dbReference type="AlphaFoldDB" id="A0AAN7CN42"/>
<reference evidence="1" key="1">
    <citation type="journal article" date="2023" name="Mol. Phylogenet. Evol.">
        <title>Genome-scale phylogeny and comparative genomics of the fungal order Sordariales.</title>
        <authorList>
            <person name="Hensen N."/>
            <person name="Bonometti L."/>
            <person name="Westerberg I."/>
            <person name="Brannstrom I.O."/>
            <person name="Guillou S."/>
            <person name="Cros-Aarteil S."/>
            <person name="Calhoun S."/>
            <person name="Haridas S."/>
            <person name="Kuo A."/>
            <person name="Mondo S."/>
            <person name="Pangilinan J."/>
            <person name="Riley R."/>
            <person name="LaButti K."/>
            <person name="Andreopoulos B."/>
            <person name="Lipzen A."/>
            <person name="Chen C."/>
            <person name="Yan M."/>
            <person name="Daum C."/>
            <person name="Ng V."/>
            <person name="Clum A."/>
            <person name="Steindorff A."/>
            <person name="Ohm R.A."/>
            <person name="Martin F."/>
            <person name="Silar P."/>
            <person name="Natvig D.O."/>
            <person name="Lalanne C."/>
            <person name="Gautier V."/>
            <person name="Ament-Velasquez S.L."/>
            <person name="Kruys A."/>
            <person name="Hutchinson M.I."/>
            <person name="Powell A.J."/>
            <person name="Barry K."/>
            <person name="Miller A.N."/>
            <person name="Grigoriev I.V."/>
            <person name="Debuchy R."/>
            <person name="Gladieux P."/>
            <person name="Hiltunen Thoren M."/>
            <person name="Johannesson H."/>
        </authorList>
    </citation>
    <scope>NUCLEOTIDE SEQUENCE</scope>
    <source>
        <strain evidence="1">CBS 359.72</strain>
    </source>
</reference>
<evidence type="ECO:0000313" key="2">
    <source>
        <dbReference type="Proteomes" id="UP001303647"/>
    </source>
</evidence>
<proteinExistence type="predicted"/>
<protein>
    <submittedName>
        <fullName evidence="1">Uncharacterized protein</fullName>
    </submittedName>
</protein>
<organism evidence="1 2">
    <name type="scientific">Corynascus novoguineensis</name>
    <dbReference type="NCBI Taxonomy" id="1126955"/>
    <lineage>
        <taxon>Eukaryota</taxon>
        <taxon>Fungi</taxon>
        <taxon>Dikarya</taxon>
        <taxon>Ascomycota</taxon>
        <taxon>Pezizomycotina</taxon>
        <taxon>Sordariomycetes</taxon>
        <taxon>Sordariomycetidae</taxon>
        <taxon>Sordariales</taxon>
        <taxon>Chaetomiaceae</taxon>
        <taxon>Corynascus</taxon>
    </lineage>
</organism>
<evidence type="ECO:0000313" key="1">
    <source>
        <dbReference type="EMBL" id="KAK4244706.1"/>
    </source>
</evidence>
<sequence length="59" mass="6607">MCYRKIFIHHRCGHHVTAAIEGCGICAGNVECRSTKNKPTITNKYPCVVPTCPHYGKFN</sequence>
<gene>
    <name evidence="1" type="ORF">C7999DRAFT_17052</name>
</gene>